<dbReference type="Pfam" id="PF06325">
    <property type="entry name" value="PrmA"/>
    <property type="match status" value="1"/>
</dbReference>
<proteinExistence type="predicted"/>
<dbReference type="InterPro" id="IPR000210">
    <property type="entry name" value="BTB/POZ_dom"/>
</dbReference>
<dbReference type="InterPro" id="IPR029063">
    <property type="entry name" value="SAM-dependent_MTases_sf"/>
</dbReference>
<dbReference type="GO" id="GO:0016274">
    <property type="term" value="F:protein-arginine N-methyltransferase activity"/>
    <property type="evidence" value="ECO:0007669"/>
    <property type="project" value="InterPro"/>
</dbReference>
<dbReference type="SUPFAM" id="SSF53335">
    <property type="entry name" value="S-adenosyl-L-methionine-dependent methyltransferases"/>
    <property type="match status" value="1"/>
</dbReference>
<dbReference type="PANTHER" id="PTHR11006:SF53">
    <property type="entry name" value="PROTEIN ARGININE N-METHYLTRANSFERASE 3"/>
    <property type="match status" value="1"/>
</dbReference>
<comment type="caution">
    <text evidence="3">The sequence shown here is derived from an EMBL/GenBank/DDBJ whole genome shotgun (WGS) entry which is preliminary data.</text>
</comment>
<reference evidence="3 4" key="1">
    <citation type="submission" date="2016-02" db="EMBL/GenBank/DDBJ databases">
        <title>Genome analysis of coral dinoflagellate symbionts highlights evolutionary adaptations to a symbiotic lifestyle.</title>
        <authorList>
            <person name="Aranda M."/>
            <person name="Li Y."/>
            <person name="Liew Y.J."/>
            <person name="Baumgarten S."/>
            <person name="Simakov O."/>
            <person name="Wilson M."/>
            <person name="Piel J."/>
            <person name="Ashoor H."/>
            <person name="Bougouffa S."/>
            <person name="Bajic V.B."/>
            <person name="Ryu T."/>
            <person name="Ravasi T."/>
            <person name="Bayer T."/>
            <person name="Micklem G."/>
            <person name="Kim H."/>
            <person name="Bhak J."/>
            <person name="Lajeunesse T.C."/>
            <person name="Voolstra C.R."/>
        </authorList>
    </citation>
    <scope>NUCLEOTIDE SEQUENCE [LARGE SCALE GENOMIC DNA]</scope>
    <source>
        <strain evidence="3 4">CCMP2467</strain>
    </source>
</reference>
<evidence type="ECO:0000256" key="1">
    <source>
        <dbReference type="ARBA" id="ARBA00022691"/>
    </source>
</evidence>
<keyword evidence="3" id="KW-0489">Methyltransferase</keyword>
<dbReference type="PANTHER" id="PTHR11006">
    <property type="entry name" value="PROTEIN ARGININE N-METHYLTRANSFERASE"/>
    <property type="match status" value="1"/>
</dbReference>
<dbReference type="SUPFAM" id="SSF54695">
    <property type="entry name" value="POZ domain"/>
    <property type="match status" value="1"/>
</dbReference>
<feature type="domain" description="BTB" evidence="2">
    <location>
        <begin position="332"/>
        <end position="404"/>
    </location>
</feature>
<keyword evidence="3" id="KW-0808">Transferase</keyword>
<evidence type="ECO:0000259" key="2">
    <source>
        <dbReference type="PROSITE" id="PS50097"/>
    </source>
</evidence>
<dbReference type="Gene3D" id="3.40.50.150">
    <property type="entry name" value="Vaccinia Virus protein VP39"/>
    <property type="match status" value="1"/>
</dbReference>
<dbReference type="Pfam" id="PF00651">
    <property type="entry name" value="BTB"/>
    <property type="match status" value="1"/>
</dbReference>
<dbReference type="OrthoDB" id="420987at2759"/>
<dbReference type="EMBL" id="LSRX01000724">
    <property type="protein sequence ID" value="OLP90194.1"/>
    <property type="molecule type" value="Genomic_DNA"/>
</dbReference>
<dbReference type="PROSITE" id="PS50097">
    <property type="entry name" value="BTB"/>
    <property type="match status" value="1"/>
</dbReference>
<protein>
    <submittedName>
        <fullName evidence="3">HNRNP arginine N-methyltransferase</fullName>
    </submittedName>
</protein>
<dbReference type="Proteomes" id="UP000186817">
    <property type="component" value="Unassembled WGS sequence"/>
</dbReference>
<sequence>MRRRRHSDGVFWDLAKIGLVLSLAALSGFAFAVFSAADYEAMKLDSSRTNAFYKAIDDLCPDRVVLDLGTGATALLAIRAAQAGAKHVYAVEVSESSARRAAESIEAAGLASKVSLLRGDSKELSLPEPADVIVHEILGEIASREGSCQEVPVGPATIMAASTSASSIPAGRQERVELLIDRQDVLHECESESRWVGPQWATRIQLATSFDDLNGDLNVTVWLNDSFSFTDFFPEWPLGGRCFDDKTKVHFELVVANNQDSACLKKKGTFFEAGRFHGQYMYAEWNTGLSSQDILEDDGWINDAGELRVQATLTFPSVREPQRKTDYTQKMAQVTFLLSESPPLFFDKRILVAQSEYFAEMLSSDSWIEGRTHEVDLRNNPDANQQTVHAVLNFLQHGDFQAQGDETYAMSVRRLADQYRLEELIKRVDDELTHLLSEGNVLTLLRQVVGTGGVLEKRCMAMLRADDWALLEQQKEKLFQLSKEDGALSARMVELFVEATGSWRAAKRVVPSLRDARQRHLRSAEGAWSIPARATTWIAPATTPSSEYFAAYRAQSGALLLAPGREERFLRFPQLPVESCQLAEAQAFEELTWYEDEKHVN</sequence>
<dbReference type="AlphaFoldDB" id="A0A1Q9D514"/>
<evidence type="ECO:0000313" key="4">
    <source>
        <dbReference type="Proteomes" id="UP000186817"/>
    </source>
</evidence>
<dbReference type="GO" id="GO:0032259">
    <property type="term" value="P:methylation"/>
    <property type="evidence" value="ECO:0007669"/>
    <property type="project" value="UniProtKB-KW"/>
</dbReference>
<dbReference type="CDD" id="cd02440">
    <property type="entry name" value="AdoMet_MTases"/>
    <property type="match status" value="1"/>
</dbReference>
<dbReference type="SMART" id="SM00225">
    <property type="entry name" value="BTB"/>
    <property type="match status" value="1"/>
</dbReference>
<name>A0A1Q9D514_SYMMI</name>
<keyword evidence="4" id="KW-1185">Reference proteome</keyword>
<dbReference type="GO" id="GO:0042054">
    <property type="term" value="F:histone methyltransferase activity"/>
    <property type="evidence" value="ECO:0007669"/>
    <property type="project" value="TreeGrafter"/>
</dbReference>
<keyword evidence="1" id="KW-0949">S-adenosyl-L-methionine</keyword>
<evidence type="ECO:0000313" key="3">
    <source>
        <dbReference type="EMBL" id="OLP90194.1"/>
    </source>
</evidence>
<dbReference type="Gene3D" id="3.30.710.10">
    <property type="entry name" value="Potassium Channel Kv1.1, Chain A"/>
    <property type="match status" value="1"/>
</dbReference>
<dbReference type="GO" id="GO:0005634">
    <property type="term" value="C:nucleus"/>
    <property type="evidence" value="ECO:0007669"/>
    <property type="project" value="TreeGrafter"/>
</dbReference>
<organism evidence="3 4">
    <name type="scientific">Symbiodinium microadriaticum</name>
    <name type="common">Dinoflagellate</name>
    <name type="synonym">Zooxanthella microadriatica</name>
    <dbReference type="NCBI Taxonomy" id="2951"/>
    <lineage>
        <taxon>Eukaryota</taxon>
        <taxon>Sar</taxon>
        <taxon>Alveolata</taxon>
        <taxon>Dinophyceae</taxon>
        <taxon>Suessiales</taxon>
        <taxon>Symbiodiniaceae</taxon>
        <taxon>Symbiodinium</taxon>
    </lineage>
</organism>
<dbReference type="InterPro" id="IPR025799">
    <property type="entry name" value="Arg_MeTrfase"/>
</dbReference>
<gene>
    <name evidence="3" type="primary">HMT1</name>
    <name evidence="3" type="ORF">AK812_SmicGene28269</name>
</gene>
<accession>A0A1Q9D514</accession>
<dbReference type="InterPro" id="IPR011333">
    <property type="entry name" value="SKP1/BTB/POZ_sf"/>
</dbReference>